<comment type="similarity">
    <text evidence="1 4">Belongs to the bacterial flagellin family.</text>
</comment>
<evidence type="ECO:0000313" key="9">
    <source>
        <dbReference type="Proteomes" id="UP001223886"/>
    </source>
</evidence>
<evidence type="ECO:0000256" key="4">
    <source>
        <dbReference type="RuleBase" id="RU362073"/>
    </source>
</evidence>
<sequence>MRIAHNLVALTTLNNIKNNSKITSKSIEKLSSGLRINKAVDDAAGLSISEKMRAQIRGLRQAERNIQDGISLIQTADVGLSRILEPPLQRIKELAIQAMNDTLTDEDRQKIQLEIEQMKTAIDNIANNTEFNGIKLINGNLKSVTPKVPLSIEWEKSFSTDKLINSIIATNDGGFIVGGASHGWEPDESRFWISKVDPEGNVEWEIELPKQNNYNYIYDIEKINDGSFVATARSNKYINGEYGENQPIVFKFDSSGNIIRQYTYEGTSSYLFAITQTIDGNLVATGSANELLIMKFDQNLNLISSRFWQFPHPTDCHFKAGLDIKPTKDGGVIIVGLEALETGGRRGFIAKLDINLNMEWEQKIQDEELSSVVQLDNENYLVLGKNGFYKIDSSGNINILNDSIRYWNTGTGIENANNIFLKLDNNNYIVCSNSKIYKVNSNGDEIWSLNVSIPRPEIKGITQIDDGGFVVVQNDYSIIKFAPENPTTKNGIFLQIGPNSNENLNITIEDCSTRGLGIKEINVTTRDIENAILAIDSAIEKVTSERSKLGAYQNALEHIYNNLLNYEENLTVSESRIRDADIAKEIMDFVKGNILQQTSQVVLAQANQIPEIVIQLLK</sequence>
<keyword evidence="8" id="KW-0966">Cell projection</keyword>
<dbReference type="Gene3D" id="6.10.10.10">
    <property type="entry name" value="Flagellar export chaperone, C-terminal domain"/>
    <property type="match status" value="1"/>
</dbReference>
<dbReference type="InterPro" id="IPR042187">
    <property type="entry name" value="Flagellin_C_sub2"/>
</dbReference>
<dbReference type="RefSeq" id="WP_307681342.1">
    <property type="nucleotide sequence ID" value="NZ_JAURUP010000022.1"/>
</dbReference>
<reference evidence="8 9" key="1">
    <citation type="submission" date="2023-07" db="EMBL/GenBank/DDBJ databases">
        <title>Genomic Encyclopedia of Type Strains, Phase IV (KMG-IV): sequencing the most valuable type-strain genomes for metagenomic binning, comparative biology and taxonomic classification.</title>
        <authorList>
            <person name="Goeker M."/>
        </authorList>
    </citation>
    <scope>NUCLEOTIDE SEQUENCE [LARGE SCALE GENOMIC DNA]</scope>
    <source>
        <strain evidence="8 9">DSM 25963</strain>
    </source>
</reference>
<keyword evidence="5" id="KW-0175">Coiled coil</keyword>
<dbReference type="Proteomes" id="UP001223886">
    <property type="component" value="Unassembled WGS sequence"/>
</dbReference>
<comment type="caution">
    <text evidence="8">The sequence shown here is derived from an EMBL/GenBank/DDBJ whole genome shotgun (WGS) entry which is preliminary data.</text>
</comment>
<dbReference type="Gene3D" id="1.20.1330.10">
    <property type="entry name" value="f41 fragment of flagellin, N-terminal domain"/>
    <property type="match status" value="2"/>
</dbReference>
<keyword evidence="4" id="KW-0964">Secreted</keyword>
<organism evidence="8 9">
    <name type="scientific">Thermoanaerobacter pentosaceus</name>
    <dbReference type="NCBI Taxonomy" id="694059"/>
    <lineage>
        <taxon>Bacteria</taxon>
        <taxon>Bacillati</taxon>
        <taxon>Bacillota</taxon>
        <taxon>Clostridia</taxon>
        <taxon>Thermoanaerobacterales</taxon>
        <taxon>Thermoanaerobacteraceae</taxon>
        <taxon>Thermoanaerobacter</taxon>
    </lineage>
</organism>
<dbReference type="SUPFAM" id="SSF50998">
    <property type="entry name" value="Quinoprotein alcohol dehydrogenase-like"/>
    <property type="match status" value="1"/>
</dbReference>
<dbReference type="PRINTS" id="PR00207">
    <property type="entry name" value="FLAGELLIN"/>
</dbReference>
<comment type="function">
    <text evidence="4">Flagellin is the subunit protein which polymerizes to form the filaments of bacterial flagella.</text>
</comment>
<comment type="subcellular location">
    <subcellularLocation>
        <location evidence="4">Secreted</location>
    </subcellularLocation>
    <subcellularLocation>
        <location evidence="4">Bacterial flagellum</location>
    </subcellularLocation>
</comment>
<dbReference type="PANTHER" id="PTHR42792">
    <property type="entry name" value="FLAGELLIN"/>
    <property type="match status" value="1"/>
</dbReference>
<evidence type="ECO:0000256" key="1">
    <source>
        <dbReference type="ARBA" id="ARBA00005709"/>
    </source>
</evidence>
<evidence type="ECO:0000256" key="2">
    <source>
        <dbReference type="ARBA" id="ARBA00020110"/>
    </source>
</evidence>
<name>A0ABT9M5M4_9THEO</name>
<dbReference type="InterPro" id="IPR046358">
    <property type="entry name" value="Flagellin_C"/>
</dbReference>
<feature type="coiled-coil region" evidence="5">
    <location>
        <begin position="96"/>
        <end position="128"/>
    </location>
</feature>
<feature type="domain" description="Flagellin C-terminal" evidence="7">
    <location>
        <begin position="534"/>
        <end position="617"/>
    </location>
</feature>
<dbReference type="InterPro" id="IPR011047">
    <property type="entry name" value="Quinoprotein_ADH-like_sf"/>
</dbReference>
<feature type="domain" description="Flagellin N-terminal" evidence="6">
    <location>
        <begin position="3"/>
        <end position="140"/>
    </location>
</feature>
<evidence type="ECO:0000259" key="7">
    <source>
        <dbReference type="Pfam" id="PF00700"/>
    </source>
</evidence>
<gene>
    <name evidence="8" type="ORF">J2S24_001936</name>
</gene>
<dbReference type="InterPro" id="IPR001492">
    <property type="entry name" value="Flagellin"/>
</dbReference>
<keyword evidence="8" id="KW-0969">Cilium</keyword>
<keyword evidence="3 4" id="KW-0975">Bacterial flagellum</keyword>
<evidence type="ECO:0000313" key="8">
    <source>
        <dbReference type="EMBL" id="MDP9751425.1"/>
    </source>
</evidence>
<dbReference type="InterPro" id="IPR001029">
    <property type="entry name" value="Flagellin_N"/>
</dbReference>
<dbReference type="PANTHER" id="PTHR42792:SF2">
    <property type="entry name" value="FLAGELLIN"/>
    <property type="match status" value="1"/>
</dbReference>
<evidence type="ECO:0000259" key="6">
    <source>
        <dbReference type="Pfam" id="PF00669"/>
    </source>
</evidence>
<keyword evidence="8" id="KW-0282">Flagellum</keyword>
<evidence type="ECO:0000256" key="3">
    <source>
        <dbReference type="ARBA" id="ARBA00023143"/>
    </source>
</evidence>
<proteinExistence type="inferred from homology"/>
<accession>A0ABT9M5M4</accession>
<evidence type="ECO:0000256" key="5">
    <source>
        <dbReference type="SAM" id="Coils"/>
    </source>
</evidence>
<dbReference type="Pfam" id="PF00669">
    <property type="entry name" value="Flagellin_N"/>
    <property type="match status" value="1"/>
</dbReference>
<dbReference type="Pfam" id="PF00700">
    <property type="entry name" value="Flagellin_C"/>
    <property type="match status" value="1"/>
</dbReference>
<protein>
    <recommendedName>
        <fullName evidence="2 4">Flagellin</fullName>
    </recommendedName>
</protein>
<dbReference type="SUPFAM" id="SSF64518">
    <property type="entry name" value="Phase 1 flagellin"/>
    <property type="match status" value="1"/>
</dbReference>
<dbReference type="EMBL" id="JAURUP010000022">
    <property type="protein sequence ID" value="MDP9751425.1"/>
    <property type="molecule type" value="Genomic_DNA"/>
</dbReference>
<keyword evidence="9" id="KW-1185">Reference proteome</keyword>